<evidence type="ECO:0000256" key="1">
    <source>
        <dbReference type="ARBA" id="ARBA00004477"/>
    </source>
</evidence>
<evidence type="ECO:0000256" key="10">
    <source>
        <dbReference type="PIRSR" id="PIRSR000439-1"/>
    </source>
</evidence>
<evidence type="ECO:0000256" key="12">
    <source>
        <dbReference type="SAM" id="Phobius"/>
    </source>
</evidence>
<feature type="compositionally biased region" description="Low complexity" evidence="11">
    <location>
        <begin position="54"/>
        <end position="63"/>
    </location>
</feature>
<dbReference type="GO" id="GO:0034737">
    <property type="term" value="F:ergosterol O-acyltransferase activity"/>
    <property type="evidence" value="ECO:0007669"/>
    <property type="project" value="TreeGrafter"/>
</dbReference>
<feature type="compositionally biased region" description="Polar residues" evidence="11">
    <location>
        <begin position="7"/>
        <end position="19"/>
    </location>
</feature>
<feature type="compositionally biased region" description="Gly residues" evidence="11">
    <location>
        <begin position="448"/>
        <end position="462"/>
    </location>
</feature>
<keyword evidence="4 12" id="KW-0812">Transmembrane</keyword>
<evidence type="ECO:0000256" key="4">
    <source>
        <dbReference type="ARBA" id="ARBA00022692"/>
    </source>
</evidence>
<feature type="transmembrane region" description="Helical" evidence="12">
    <location>
        <begin position="601"/>
        <end position="620"/>
    </location>
</feature>
<comment type="similarity">
    <text evidence="2">Belongs to the membrane-bound acyltransferase family. Sterol o-acyltransferase subfamily.</text>
</comment>
<name>A0AAN6JIU1_9BASI</name>
<keyword evidence="5" id="KW-0256">Endoplasmic reticulum</keyword>
<evidence type="ECO:0000256" key="3">
    <source>
        <dbReference type="ARBA" id="ARBA00022679"/>
    </source>
</evidence>
<dbReference type="Pfam" id="PF03062">
    <property type="entry name" value="MBOAT"/>
    <property type="match status" value="1"/>
</dbReference>
<feature type="transmembrane region" description="Helical" evidence="12">
    <location>
        <begin position="562"/>
        <end position="581"/>
    </location>
</feature>
<dbReference type="EMBL" id="JAPDMQ010000419">
    <property type="protein sequence ID" value="KAK0525039.1"/>
    <property type="molecule type" value="Genomic_DNA"/>
</dbReference>
<dbReference type="PIRSF" id="PIRSF000439">
    <property type="entry name" value="Oat_ACAT_DAG_ARE"/>
    <property type="match status" value="1"/>
</dbReference>
<dbReference type="GO" id="GO:0005789">
    <property type="term" value="C:endoplasmic reticulum membrane"/>
    <property type="evidence" value="ECO:0007669"/>
    <property type="project" value="UniProtKB-SubCell"/>
</dbReference>
<keyword evidence="14" id="KW-1185">Reference proteome</keyword>
<evidence type="ECO:0000256" key="9">
    <source>
        <dbReference type="ARBA" id="ARBA00023568"/>
    </source>
</evidence>
<feature type="transmembrane region" description="Helical" evidence="12">
    <location>
        <begin position="214"/>
        <end position="233"/>
    </location>
</feature>
<feature type="region of interest" description="Disordered" evidence="11">
    <location>
        <begin position="92"/>
        <end position="112"/>
    </location>
</feature>
<dbReference type="InterPro" id="IPR004299">
    <property type="entry name" value="MBOAT_fam"/>
</dbReference>
<feature type="active site" evidence="10">
    <location>
        <position position="693"/>
    </location>
</feature>
<dbReference type="PANTHER" id="PTHR10408">
    <property type="entry name" value="STEROL O-ACYLTRANSFERASE"/>
    <property type="match status" value="1"/>
</dbReference>
<accession>A0AAN6JIU1</accession>
<comment type="caution">
    <text evidence="13">The sequence shown here is derived from an EMBL/GenBank/DDBJ whole genome shotgun (WGS) entry which is preliminary data.</text>
</comment>
<feature type="compositionally biased region" description="Polar residues" evidence="11">
    <location>
        <begin position="466"/>
        <end position="475"/>
    </location>
</feature>
<keyword evidence="7 12" id="KW-0472">Membrane</keyword>
<comment type="function">
    <text evidence="9">Sterol O-acyltransferase that catalyzes the formation of stery esters.</text>
</comment>
<evidence type="ECO:0000256" key="8">
    <source>
        <dbReference type="ARBA" id="ARBA00023315"/>
    </source>
</evidence>
<organism evidence="13 14">
    <name type="scientific">Tilletia horrida</name>
    <dbReference type="NCBI Taxonomy" id="155126"/>
    <lineage>
        <taxon>Eukaryota</taxon>
        <taxon>Fungi</taxon>
        <taxon>Dikarya</taxon>
        <taxon>Basidiomycota</taxon>
        <taxon>Ustilaginomycotina</taxon>
        <taxon>Exobasidiomycetes</taxon>
        <taxon>Tilletiales</taxon>
        <taxon>Tilletiaceae</taxon>
        <taxon>Tilletia</taxon>
    </lineage>
</organism>
<feature type="transmembrane region" description="Helical" evidence="12">
    <location>
        <begin position="706"/>
        <end position="724"/>
    </location>
</feature>
<dbReference type="Proteomes" id="UP001176521">
    <property type="component" value="Unassembled WGS sequence"/>
</dbReference>
<dbReference type="InterPro" id="IPR014371">
    <property type="entry name" value="Oat_ACAT_DAG_ARE"/>
</dbReference>
<feature type="region of interest" description="Disordered" evidence="11">
    <location>
        <begin position="1"/>
        <end position="74"/>
    </location>
</feature>
<evidence type="ECO:0000256" key="6">
    <source>
        <dbReference type="ARBA" id="ARBA00022989"/>
    </source>
</evidence>
<comment type="subcellular location">
    <subcellularLocation>
        <location evidence="1">Endoplasmic reticulum membrane</location>
        <topology evidence="1">Multi-pass membrane protein</topology>
    </subcellularLocation>
</comment>
<proteinExistence type="inferred from homology"/>
<evidence type="ECO:0000313" key="13">
    <source>
        <dbReference type="EMBL" id="KAK0525039.1"/>
    </source>
</evidence>
<dbReference type="PANTHER" id="PTHR10408:SF9">
    <property type="entry name" value="STEROL O-ACYLTRANSFERASE 2-RELATED"/>
    <property type="match status" value="1"/>
</dbReference>
<dbReference type="AlphaFoldDB" id="A0AAN6JIU1"/>
<keyword evidence="3" id="KW-0808">Transferase</keyword>
<evidence type="ECO:0000256" key="2">
    <source>
        <dbReference type="ARBA" id="ARBA00009010"/>
    </source>
</evidence>
<feature type="transmembrane region" description="Helical" evidence="12">
    <location>
        <begin position="239"/>
        <end position="258"/>
    </location>
</feature>
<protein>
    <submittedName>
        <fullName evidence="13">Sterol O-acyltransferase 2 (Sterol-ester synthase 2)</fullName>
    </submittedName>
</protein>
<evidence type="ECO:0000313" key="14">
    <source>
        <dbReference type="Proteomes" id="UP001176521"/>
    </source>
</evidence>
<keyword evidence="8" id="KW-0012">Acyltransferase</keyword>
<evidence type="ECO:0000256" key="5">
    <source>
        <dbReference type="ARBA" id="ARBA00022824"/>
    </source>
</evidence>
<feature type="transmembrane region" description="Helical" evidence="12">
    <location>
        <begin position="142"/>
        <end position="162"/>
    </location>
</feature>
<reference evidence="13" key="1">
    <citation type="journal article" date="2023" name="PhytoFront">
        <title>Draft Genome Resources of Seven Strains of Tilletia horrida, Causal Agent of Kernel Smut of Rice.</title>
        <authorList>
            <person name="Khanal S."/>
            <person name="Antony Babu S."/>
            <person name="Zhou X.G."/>
        </authorList>
    </citation>
    <scope>NUCLEOTIDE SEQUENCE</scope>
    <source>
        <strain evidence="13">TX3</strain>
    </source>
</reference>
<dbReference type="GO" id="GO:0008204">
    <property type="term" value="P:ergosterol metabolic process"/>
    <property type="evidence" value="ECO:0007669"/>
    <property type="project" value="TreeGrafter"/>
</dbReference>
<feature type="region of interest" description="Disordered" evidence="11">
    <location>
        <begin position="418"/>
        <end position="488"/>
    </location>
</feature>
<keyword evidence="6 12" id="KW-1133">Transmembrane helix</keyword>
<sequence>MAETARPSANGSSDVSAASTVDGGKPAREKFPSSEPESPSTGSMTPDSEKDISTTTTVKTTTTEPSRSGSGVNVIESEARYTHLGAKGVTTSVGDEGSVHLQPTPASRRRGKKMRTLVSFRARASHFDRFNTVSSVDPFRGFYTLFWIGMFLTMLNTFYTSWSHSGQLISLTFAELFSKDAIVLALSDGVMVGSTFICVPFAKALHHGWRYWPHLIWFQHFWQALMLGAVIKWSRVREWPWVQSGFFVLHTLAMMMKIHSYMSINGAMADSYHKLRRIERKLESRVFLVEGGKEAQERDPQTVSDDDKQKTWGIAVQKANTRARSLESYLPPLTVNLVLPDGQGKASADATLLTRVQEGDEAWNSMTAQRGTSDMRHRQGGAVAARARRHSFTNLSSSNLAAASAAASAVGKASAKGPTVAQQELGPGATAGAGGPTPVQSAHASIKVGGGGGGGGGAGDAHGQGPQQRIPTTPLGTALRDPHPLSTHPDEQIAEWAQQIELIREDLMSASSQDDPISAGTEVPPRVSWPANVTYANFWDYLLVPTLVYELEYPRTKEIRPLYVLEKTLATFGTFFVIYVVTEHWIMPYQPQPSEPLLKTFLQLALPMMINYLLIFYIMFECICNAFAELTKFADREFYQDWWNATSMDVFSRKWNKPVHSFLLRHVYASSITAGIPKQQAMFITFLLSSLLHELVMAVVTGKIRGYLFAMQMAQLPLIVIGQIPFIRQNETLGNLIFWIGLMVGFPLLNILYITM</sequence>
<gene>
    <name evidence="13" type="primary">ARE2</name>
    <name evidence="13" type="ORF">OC842_005639</name>
</gene>
<feature type="transmembrane region" description="Helical" evidence="12">
    <location>
        <begin position="182"/>
        <end position="202"/>
    </location>
</feature>
<evidence type="ECO:0000256" key="7">
    <source>
        <dbReference type="ARBA" id="ARBA00023136"/>
    </source>
</evidence>
<feature type="transmembrane region" description="Helical" evidence="12">
    <location>
        <begin position="736"/>
        <end position="755"/>
    </location>
</feature>
<evidence type="ECO:0000256" key="11">
    <source>
        <dbReference type="SAM" id="MobiDB-lite"/>
    </source>
</evidence>